<dbReference type="Gene3D" id="3.40.50.1010">
    <property type="entry name" value="5'-nuclease"/>
    <property type="match status" value="1"/>
</dbReference>
<comment type="caution">
    <text evidence="2">The sequence shown here is derived from an EMBL/GenBank/DDBJ whole genome shotgun (WGS) entry which is preliminary data.</text>
</comment>
<dbReference type="InterPro" id="IPR041705">
    <property type="entry name" value="PIN_Sll0205"/>
</dbReference>
<evidence type="ECO:0000259" key="1">
    <source>
        <dbReference type="Pfam" id="PF01850"/>
    </source>
</evidence>
<feature type="domain" description="PIN" evidence="1">
    <location>
        <begin position="3"/>
        <end position="123"/>
    </location>
</feature>
<reference evidence="2 3" key="1">
    <citation type="submission" date="2014-05" db="EMBL/GenBank/DDBJ databases">
        <title>De novo Genome Sequence of Spirocheata sp.</title>
        <authorList>
            <person name="Shivani Y."/>
            <person name="Subhash Y."/>
            <person name="Tushar L."/>
            <person name="Sasikala C."/>
            <person name="Ramana C.V."/>
        </authorList>
    </citation>
    <scope>NUCLEOTIDE SEQUENCE [LARGE SCALE GENOMIC DNA]</scope>
    <source>
        <strain evidence="2 3">JC230</strain>
    </source>
</reference>
<dbReference type="InterPro" id="IPR002716">
    <property type="entry name" value="PIN_dom"/>
</dbReference>
<dbReference type="PANTHER" id="PTHR36173:SF2">
    <property type="entry name" value="RIBONUCLEASE VAPC16"/>
    <property type="match status" value="1"/>
</dbReference>
<dbReference type="eggNOG" id="COG3744">
    <property type="taxonomic scope" value="Bacteria"/>
</dbReference>
<proteinExistence type="predicted"/>
<dbReference type="EMBL" id="JNUP01000029">
    <property type="protein sequence ID" value="KGE73443.1"/>
    <property type="molecule type" value="Genomic_DNA"/>
</dbReference>
<dbReference type="InterPro" id="IPR052919">
    <property type="entry name" value="TA_system_RNase"/>
</dbReference>
<dbReference type="STRING" id="1480694.DC28_04075"/>
<accession>A0A098R190</accession>
<name>A0A098R190_9SPIO</name>
<dbReference type="Proteomes" id="UP000029692">
    <property type="component" value="Unassembled WGS sequence"/>
</dbReference>
<keyword evidence="3" id="KW-1185">Reference proteome</keyword>
<organism evidence="2 3">
    <name type="scientific">Spirochaeta lutea</name>
    <dbReference type="NCBI Taxonomy" id="1480694"/>
    <lineage>
        <taxon>Bacteria</taxon>
        <taxon>Pseudomonadati</taxon>
        <taxon>Spirochaetota</taxon>
        <taxon>Spirochaetia</taxon>
        <taxon>Spirochaetales</taxon>
        <taxon>Spirochaetaceae</taxon>
        <taxon>Spirochaeta</taxon>
    </lineage>
</organism>
<gene>
    <name evidence="2" type="ORF">DC28_04075</name>
</gene>
<dbReference type="Pfam" id="PF01850">
    <property type="entry name" value="PIN"/>
    <property type="match status" value="1"/>
</dbReference>
<dbReference type="OrthoDB" id="9798990at2"/>
<dbReference type="RefSeq" id="WP_037546165.1">
    <property type="nucleotide sequence ID" value="NZ_JNUP01000029.1"/>
</dbReference>
<evidence type="ECO:0000313" key="3">
    <source>
        <dbReference type="Proteomes" id="UP000029692"/>
    </source>
</evidence>
<dbReference type="InterPro" id="IPR029060">
    <property type="entry name" value="PIN-like_dom_sf"/>
</dbReference>
<sequence length="136" mass="15760">MNYLLDTHIILWTLFDPGKLSESIKEILVDSEKQKFVSGINLWEISIKYSLGKLDLGNKNPDELLITIKDSGFRITEIPHQILSAYYKLPKKENHKDPFDRMLIWQSIESGFTLLSHDSKLEQYIPNGLTLVTNRI</sequence>
<dbReference type="CDD" id="cd09872">
    <property type="entry name" value="PIN_Sll0205-like"/>
    <property type="match status" value="1"/>
</dbReference>
<dbReference type="SUPFAM" id="SSF88723">
    <property type="entry name" value="PIN domain-like"/>
    <property type="match status" value="1"/>
</dbReference>
<evidence type="ECO:0000313" key="2">
    <source>
        <dbReference type="EMBL" id="KGE73443.1"/>
    </source>
</evidence>
<protein>
    <submittedName>
        <fullName evidence="2">Twitching motility protein PilT</fullName>
    </submittedName>
</protein>
<dbReference type="AlphaFoldDB" id="A0A098R190"/>
<dbReference type="PANTHER" id="PTHR36173">
    <property type="entry name" value="RIBONUCLEASE VAPC16-RELATED"/>
    <property type="match status" value="1"/>
</dbReference>